<dbReference type="RefSeq" id="WP_394845840.1">
    <property type="nucleotide sequence ID" value="NZ_CP089982.1"/>
</dbReference>
<evidence type="ECO:0000256" key="3">
    <source>
        <dbReference type="ARBA" id="ARBA00023004"/>
    </source>
</evidence>
<evidence type="ECO:0000256" key="2">
    <source>
        <dbReference type="ARBA" id="ARBA00022723"/>
    </source>
</evidence>
<comment type="cofactor">
    <cofactor evidence="5">
        <name>[2Fe-2S] cluster</name>
        <dbReference type="ChEBI" id="CHEBI:190135"/>
    </cofactor>
</comment>
<dbReference type="EMBL" id="CP089982">
    <property type="protein sequence ID" value="WXA95231.1"/>
    <property type="molecule type" value="Genomic_DNA"/>
</dbReference>
<dbReference type="Gene3D" id="2.102.10.10">
    <property type="entry name" value="Rieske [2Fe-2S] iron-sulphur domain"/>
    <property type="match status" value="1"/>
</dbReference>
<sequence>MIVARIPRTQIAEGELLRVPYPPYDVLVTLIDGKPYAVEDACNHSGASLAEGWLEGKDRIVCPMHGYVFCMKTGALLAPRGVCDAQRTYRAEIEGEEIVVHDDFAVSIIGLNR</sequence>
<reference evidence="8 9" key="1">
    <citation type="submission" date="2021-12" db="EMBL/GenBank/DDBJ databases">
        <title>Discovery of the Pendulisporaceae a myxobacterial family with distinct sporulation behavior and unique specialized metabolism.</title>
        <authorList>
            <person name="Garcia R."/>
            <person name="Popoff A."/>
            <person name="Bader C.D."/>
            <person name="Loehr J."/>
            <person name="Walesch S."/>
            <person name="Walt C."/>
            <person name="Boldt J."/>
            <person name="Bunk B."/>
            <person name="Haeckl F.J.F.P.J."/>
            <person name="Gunesch A.P."/>
            <person name="Birkelbach J."/>
            <person name="Nuebel U."/>
            <person name="Pietschmann T."/>
            <person name="Bach T."/>
            <person name="Mueller R."/>
        </authorList>
    </citation>
    <scope>NUCLEOTIDE SEQUENCE [LARGE SCALE GENOMIC DNA]</scope>
    <source>
        <strain evidence="8 9">MSr12523</strain>
    </source>
</reference>
<keyword evidence="2" id="KW-0479">Metal-binding</keyword>
<dbReference type="Proteomes" id="UP001379533">
    <property type="component" value="Chromosome"/>
</dbReference>
<protein>
    <submittedName>
        <fullName evidence="8">Rieske 2Fe-2S domain-containing protein</fullName>
    </submittedName>
</protein>
<organism evidence="8 9">
    <name type="scientific">Pendulispora brunnea</name>
    <dbReference type="NCBI Taxonomy" id="2905690"/>
    <lineage>
        <taxon>Bacteria</taxon>
        <taxon>Pseudomonadati</taxon>
        <taxon>Myxococcota</taxon>
        <taxon>Myxococcia</taxon>
        <taxon>Myxococcales</taxon>
        <taxon>Sorangiineae</taxon>
        <taxon>Pendulisporaceae</taxon>
        <taxon>Pendulispora</taxon>
    </lineage>
</organism>
<keyword evidence="3" id="KW-0408">Iron</keyword>
<comment type="similarity">
    <text evidence="6">Belongs to the bacterial ring-hydroxylating dioxygenase ferredoxin component family.</text>
</comment>
<evidence type="ECO:0000259" key="7">
    <source>
        <dbReference type="PROSITE" id="PS51296"/>
    </source>
</evidence>
<evidence type="ECO:0000313" key="8">
    <source>
        <dbReference type="EMBL" id="WXA95231.1"/>
    </source>
</evidence>
<dbReference type="PROSITE" id="PS51296">
    <property type="entry name" value="RIESKE"/>
    <property type="match status" value="1"/>
</dbReference>
<dbReference type="PANTHER" id="PTHR21496:SF0">
    <property type="entry name" value="RIESKE DOMAIN-CONTAINING PROTEIN"/>
    <property type="match status" value="1"/>
</dbReference>
<keyword evidence="9" id="KW-1185">Reference proteome</keyword>
<keyword evidence="4" id="KW-0411">Iron-sulfur</keyword>
<dbReference type="InterPro" id="IPR017941">
    <property type="entry name" value="Rieske_2Fe-2S"/>
</dbReference>
<keyword evidence="1" id="KW-0001">2Fe-2S</keyword>
<dbReference type="PANTHER" id="PTHR21496">
    <property type="entry name" value="FERREDOXIN-RELATED"/>
    <property type="match status" value="1"/>
</dbReference>
<evidence type="ECO:0000256" key="5">
    <source>
        <dbReference type="ARBA" id="ARBA00034078"/>
    </source>
</evidence>
<evidence type="ECO:0000256" key="6">
    <source>
        <dbReference type="ARBA" id="ARBA00038001"/>
    </source>
</evidence>
<name>A0ABZ2K9A8_9BACT</name>
<gene>
    <name evidence="8" type="ORF">LZC95_00055</name>
</gene>
<dbReference type="SUPFAM" id="SSF50022">
    <property type="entry name" value="ISP domain"/>
    <property type="match status" value="1"/>
</dbReference>
<feature type="domain" description="Rieske" evidence="7">
    <location>
        <begin position="3"/>
        <end position="100"/>
    </location>
</feature>
<dbReference type="InterPro" id="IPR036922">
    <property type="entry name" value="Rieske_2Fe-2S_sf"/>
</dbReference>
<evidence type="ECO:0000313" key="9">
    <source>
        <dbReference type="Proteomes" id="UP001379533"/>
    </source>
</evidence>
<evidence type="ECO:0000256" key="1">
    <source>
        <dbReference type="ARBA" id="ARBA00022714"/>
    </source>
</evidence>
<dbReference type="Pfam" id="PF00355">
    <property type="entry name" value="Rieske"/>
    <property type="match status" value="1"/>
</dbReference>
<accession>A0ABZ2K9A8</accession>
<proteinExistence type="inferred from homology"/>
<evidence type="ECO:0000256" key="4">
    <source>
        <dbReference type="ARBA" id="ARBA00023014"/>
    </source>
</evidence>